<dbReference type="AlphaFoldDB" id="A0A371DPF7"/>
<accession>A0A371DPF7</accession>
<dbReference type="STRING" id="139420.A0A371DPF7"/>
<evidence type="ECO:0000313" key="3">
    <source>
        <dbReference type="EMBL" id="RDX54388.1"/>
    </source>
</evidence>
<feature type="region of interest" description="Disordered" evidence="1">
    <location>
        <begin position="785"/>
        <end position="807"/>
    </location>
</feature>
<dbReference type="OrthoDB" id="3257768at2759"/>
<protein>
    <recommendedName>
        <fullName evidence="2">CxC2-like cysteine cluster KDZ transposase-associated domain-containing protein</fullName>
    </recommendedName>
</protein>
<evidence type="ECO:0000256" key="1">
    <source>
        <dbReference type="SAM" id="MobiDB-lite"/>
    </source>
</evidence>
<evidence type="ECO:0000259" key="2">
    <source>
        <dbReference type="Pfam" id="PF18803"/>
    </source>
</evidence>
<dbReference type="InterPro" id="IPR041457">
    <property type="entry name" value="CxC2_KDZ-assoc"/>
</dbReference>
<dbReference type="Pfam" id="PF18803">
    <property type="entry name" value="CxC2"/>
    <property type="match status" value="1"/>
</dbReference>
<evidence type="ECO:0000313" key="4">
    <source>
        <dbReference type="Proteomes" id="UP000256964"/>
    </source>
</evidence>
<dbReference type="InterPro" id="IPR040521">
    <property type="entry name" value="KDZ"/>
</dbReference>
<reference evidence="3 4" key="1">
    <citation type="journal article" date="2018" name="Biotechnol. Biofuels">
        <title>Integrative visual omics of the white-rot fungus Polyporus brumalis exposes the biotechnological potential of its oxidative enzymes for delignifying raw plant biomass.</title>
        <authorList>
            <person name="Miyauchi S."/>
            <person name="Rancon A."/>
            <person name="Drula E."/>
            <person name="Hage H."/>
            <person name="Chaduli D."/>
            <person name="Favel A."/>
            <person name="Grisel S."/>
            <person name="Henrissat B."/>
            <person name="Herpoel-Gimbert I."/>
            <person name="Ruiz-Duenas F.J."/>
            <person name="Chevret D."/>
            <person name="Hainaut M."/>
            <person name="Lin J."/>
            <person name="Wang M."/>
            <person name="Pangilinan J."/>
            <person name="Lipzen A."/>
            <person name="Lesage-Meessen L."/>
            <person name="Navarro D."/>
            <person name="Riley R."/>
            <person name="Grigoriev I.V."/>
            <person name="Zhou S."/>
            <person name="Raouche S."/>
            <person name="Rosso M.N."/>
        </authorList>
    </citation>
    <scope>NUCLEOTIDE SEQUENCE [LARGE SCALE GENOMIC DNA]</scope>
    <source>
        <strain evidence="3 4">BRFM 1820</strain>
    </source>
</reference>
<organism evidence="3 4">
    <name type="scientific">Lentinus brumalis</name>
    <dbReference type="NCBI Taxonomy" id="2498619"/>
    <lineage>
        <taxon>Eukaryota</taxon>
        <taxon>Fungi</taxon>
        <taxon>Dikarya</taxon>
        <taxon>Basidiomycota</taxon>
        <taxon>Agaricomycotina</taxon>
        <taxon>Agaricomycetes</taxon>
        <taxon>Polyporales</taxon>
        <taxon>Polyporaceae</taxon>
        <taxon>Lentinus</taxon>
    </lineage>
</organism>
<sequence>MKLFIPKRDLYLQEMLRRDGRGYATHDRCLDCPDPATAKPALFRCSGCAPGPLCCETCMVRKHQECPYHRIKRWTGLTFEDTTLKDLGLRIQLGHTHDRSACSNPIPCRSDFSVIHVNGRHVVSVDFCGCDKAGQAGDVVQQLLRYDLWPATDCEPNTTFSFELLEHYHVQSLQGKISMYDYYLSLERLTDNTGTAQAQDRYKTFMRIVAQWRHMKLLKRAGRGHDPSGVAGTRPGECALRCPACPHQGVNLPDNWETISDELKYIYMMTVALDACFRLKRRDVSDVQKDPILGSGWAYFVEDTGYRELLLTGVVPLPQMSSCTGLSAVDHANTKFSRGYTATGVGAVTCARHEFWLASGMGDIQKGEKYVNMDYIFVCAIREYLVLHKLVSYDIACQWSQGLLERIAKFPPHLRIEIPEGSIKYVIPKLHFRAHKREGHSPYSLNYRIGVGRTDGEGPERNWWEVQGIANATKQMGPGTRQGYMDGTCGFTNWRKTVNMPWTLRKKLRAAREAYTEQRVIFDELTKSLQKNYDIVAWEEEIKVWEADPFNHDDPYVGLSQGPTEAETLRALSEEEQVASALPGFMALHDVSPVGFVAMGLELEDVKTRLLEDAKKATSSRITGLFERRTALRRRMQKFRDLQAIYMPRAVALLAEDPSCRTDTELIETVRLGLPSEISPSRRDAVCSCRLQEIEARLRESQCRDALQNIRNKLHTLDHLYLYKKTQVRHQGPNTRARGEITTQDVRKGRAVTKYRLARRAKFALSGHGDWEKELRVLNDEDVRGIQDDDPETEKKKRKRSRSDKEIPAEGRRKISWIWRSSDLDDSEDRNDSLKVEWFKSRARTMRWKEEIVLLLEEMHRVLATHSYDEERWRAHAKTCAHQDPAIYEGMVAYALKQARIRRRMRAVFRLVCIDEARSAKGAKWEECEEWRKVEDLEAGVIEEPAEAEEEIASIYESPDDLIDVL</sequence>
<feature type="domain" description="CxC2-like cysteine cluster KDZ transposase-associated" evidence="2">
    <location>
        <begin position="84"/>
        <end position="194"/>
    </location>
</feature>
<keyword evidence="4" id="KW-1185">Reference proteome</keyword>
<dbReference type="Pfam" id="PF18758">
    <property type="entry name" value="KDZ"/>
    <property type="match status" value="1"/>
</dbReference>
<dbReference type="Proteomes" id="UP000256964">
    <property type="component" value="Unassembled WGS sequence"/>
</dbReference>
<dbReference type="EMBL" id="KZ857385">
    <property type="protein sequence ID" value="RDX54388.1"/>
    <property type="molecule type" value="Genomic_DNA"/>
</dbReference>
<gene>
    <name evidence="3" type="ORF">OH76DRAFT_1341603</name>
</gene>
<proteinExistence type="predicted"/>
<name>A0A371DPF7_9APHY</name>